<dbReference type="Proteomes" id="UP000202419">
    <property type="component" value="Segment"/>
</dbReference>
<evidence type="ECO:0000313" key="3">
    <source>
        <dbReference type="Proteomes" id="UP000202419"/>
    </source>
</evidence>
<dbReference type="RefSeq" id="YP_001497520.1">
    <property type="nucleotide sequence ID" value="NC_009898.1"/>
</dbReference>
<dbReference type="SMART" id="SM00507">
    <property type="entry name" value="HNHc"/>
    <property type="match status" value="2"/>
</dbReference>
<dbReference type="Gene3D" id="3.90.75.20">
    <property type="match status" value="2"/>
</dbReference>
<dbReference type="GeneID" id="5659135"/>
<dbReference type="EMBL" id="DQ491002">
    <property type="protein sequence ID" value="ABT14723.1"/>
    <property type="molecule type" value="Genomic_DNA"/>
</dbReference>
<evidence type="ECO:0000259" key="1">
    <source>
        <dbReference type="SMART" id="SM00507"/>
    </source>
</evidence>
<organism evidence="2 3">
    <name type="scientific">Paramecium bursaria Chlorella virus NY2A</name>
    <name type="common">PBCV-NY2A</name>
    <dbReference type="NCBI Taxonomy" id="46021"/>
    <lineage>
        <taxon>Viruses</taxon>
        <taxon>Varidnaviria</taxon>
        <taxon>Bamfordvirae</taxon>
        <taxon>Nucleocytoviricota</taxon>
        <taxon>Megaviricetes</taxon>
        <taxon>Algavirales</taxon>
        <taxon>Phycodnaviridae</taxon>
        <taxon>Chlorovirus</taxon>
        <taxon>Chlorovirus americanus</taxon>
    </lineage>
</organism>
<dbReference type="InterPro" id="IPR003615">
    <property type="entry name" value="HNH_nuc"/>
</dbReference>
<evidence type="ECO:0000313" key="2">
    <source>
        <dbReference type="EMBL" id="ABT14723.1"/>
    </source>
</evidence>
<sequence>MIMLFDTYLYTYICHLSFIHIDTSDNLSKMLCEIQMMFVPISDKESKSGLTYEISKEHWTVISITKTGTRRVLKPNKSGRVKIAGKLMLIYNVAELAGLNPKSWPDDDRRWYEHDMTSDIYRYRQFYDGQVQKMDRHGDVSYQNWTKTPDGYYTVSIAGKDVRVHQLMGTTSFIPKPKNMPKNWTIHHIDNVKSNNHAWNLEWASPKKQREEQRSMEQHRIVSCPVIGTALRDVMLKDGTMIRKGEDTQIFESATEAADAIVCGCRSLISRCINNCKLKSHAKFTWRTPPSDEDLVGEVFKSIGKNDRSERLVSIFGRFKQAFHNGYTKIMFAKDTLSEREQEEKDSYPYINIDTNTKQFHRVVVEKFFGTLPKTIVIDGKKHRLVVDHIDDDRQNARLDNLQLLTQRENMQKRYMKEYTTSVASAIKGKYERSYKTRIDAIDHVKDEYPKATLDELNEYVNTHNEIYGRSWIRAHFETSSKCCVDVTRVDEHRE</sequence>
<dbReference type="SUPFAM" id="SSF54060">
    <property type="entry name" value="His-Me finger endonucleases"/>
    <property type="match status" value="2"/>
</dbReference>
<feature type="domain" description="HNH nuclease" evidence="1">
    <location>
        <begin position="352"/>
        <end position="411"/>
    </location>
</feature>
<protein>
    <submittedName>
        <fullName evidence="2">Uncharacterized protein B324L</fullName>
    </submittedName>
</protein>
<keyword evidence="3" id="KW-1185">Reference proteome</keyword>
<proteinExistence type="predicted"/>
<feature type="domain" description="HNH nuclease" evidence="1">
    <location>
        <begin position="158"/>
        <end position="210"/>
    </location>
</feature>
<accession>A7IWJ9</accession>
<dbReference type="OrthoDB" id="21336at10239"/>
<organismHost>
    <name type="scientific">Chlorella</name>
    <dbReference type="NCBI Taxonomy" id="3071"/>
</organismHost>
<dbReference type="Pfam" id="PF13392">
    <property type="entry name" value="HNH_3"/>
    <property type="match status" value="1"/>
</dbReference>
<name>A7IWJ9_PBCVN</name>
<dbReference type="InterPro" id="IPR044925">
    <property type="entry name" value="His-Me_finger_sf"/>
</dbReference>
<reference evidence="2 3" key="1">
    <citation type="journal article" date="2007" name="Virology">
        <title>Sequence and annotation of the 369-kb NY-2A and the 345-kb AR158 viruses that infect Chlorella NC64A.</title>
        <authorList>
            <person name="Fitzgerald L.A."/>
            <person name="Graves M.V."/>
            <person name="Li X."/>
            <person name="Feldblyum T."/>
            <person name="Nierman W.C."/>
            <person name="Van Etten J.L."/>
        </authorList>
    </citation>
    <scope>NUCLEOTIDE SEQUENCE [LARGE SCALE GENOMIC DNA]</scope>
    <source>
        <strain evidence="2 3">NY-2A</strain>
    </source>
</reference>
<dbReference type="KEGG" id="vg:5659135"/>
<gene>
    <name evidence="2" type="primary">B324L</name>
    <name evidence="2" type="ORF">NY2A_B324L</name>
</gene>